<feature type="transmembrane region" description="Helical" evidence="1">
    <location>
        <begin position="108"/>
        <end position="125"/>
    </location>
</feature>
<reference evidence="2 3" key="1">
    <citation type="submission" date="2018-08" db="EMBL/GenBank/DDBJ databases">
        <title>Bacillus chawlae sp. nov., Bacillus glennii sp. nov., and Bacillus saganii sp. nov. Isolated from the Vehicle Assembly Building at Kennedy Space Center where the Viking Spacecraft were Assembled.</title>
        <authorList>
            <person name="Seuylemezian A."/>
            <person name="Vaishampayan P."/>
        </authorList>
    </citation>
    <scope>NUCLEOTIDE SEQUENCE [LARGE SCALE GENOMIC DNA]</scope>
    <source>
        <strain evidence="2 3">V44-8</strain>
    </source>
</reference>
<evidence type="ECO:0000313" key="3">
    <source>
        <dbReference type="Proteomes" id="UP000262939"/>
    </source>
</evidence>
<comment type="caution">
    <text evidence="2">The sequence shown here is derived from an EMBL/GenBank/DDBJ whole genome shotgun (WGS) entry which is preliminary data.</text>
</comment>
<name>A0A372LCH0_9BACI</name>
<proteinExistence type="predicted"/>
<feature type="transmembrane region" description="Helical" evidence="1">
    <location>
        <begin position="36"/>
        <end position="56"/>
    </location>
</feature>
<dbReference type="Proteomes" id="UP000262939">
    <property type="component" value="Unassembled WGS sequence"/>
</dbReference>
<accession>A0A372LCH0</accession>
<keyword evidence="3" id="KW-1185">Reference proteome</keyword>
<dbReference type="AlphaFoldDB" id="A0A372LCH0"/>
<gene>
    <name evidence="2" type="ORF">D0466_09520</name>
</gene>
<organism evidence="2 3">
    <name type="scientific">Peribacillus glennii</name>
    <dbReference type="NCBI Taxonomy" id="2303991"/>
    <lineage>
        <taxon>Bacteria</taxon>
        <taxon>Bacillati</taxon>
        <taxon>Bacillota</taxon>
        <taxon>Bacilli</taxon>
        <taxon>Bacillales</taxon>
        <taxon>Bacillaceae</taxon>
        <taxon>Peribacillus</taxon>
    </lineage>
</organism>
<evidence type="ECO:0000313" key="2">
    <source>
        <dbReference type="EMBL" id="RFU63705.1"/>
    </source>
</evidence>
<sequence length="144" mass="17140">MTRITENVNAYKFLTPLLISGFFFFLSFYLRILNVYIYVFTLPFYALFLFISLYLFYQTDKKMKNHGEKNWSRYSFYHNCVGIYFVLSVVLFFVSVFYIPFYNDGGQLFIWYCAPMSLLCLMSLINSRKRLKDNTIDPPAKTGT</sequence>
<keyword evidence="1" id="KW-0472">Membrane</keyword>
<evidence type="ECO:0000256" key="1">
    <source>
        <dbReference type="SAM" id="Phobius"/>
    </source>
</evidence>
<protein>
    <submittedName>
        <fullName evidence="2">Uncharacterized protein</fullName>
    </submittedName>
</protein>
<dbReference type="EMBL" id="QVTD01000005">
    <property type="protein sequence ID" value="RFU63705.1"/>
    <property type="molecule type" value="Genomic_DNA"/>
</dbReference>
<feature type="transmembrane region" description="Helical" evidence="1">
    <location>
        <begin position="12"/>
        <end position="30"/>
    </location>
</feature>
<keyword evidence="1" id="KW-1133">Transmembrane helix</keyword>
<keyword evidence="1" id="KW-0812">Transmembrane</keyword>
<feature type="transmembrane region" description="Helical" evidence="1">
    <location>
        <begin position="76"/>
        <end position="102"/>
    </location>
</feature>